<protein>
    <recommendedName>
        <fullName evidence="9">PH and SEC7 domain-containing protein 4</fullName>
    </recommendedName>
    <alternativeName>
        <fullName evidence="10">Exchange factor for ADP-ribosylation factor guanine nucleotide factor 6 B</fullName>
    </alternativeName>
    <alternativeName>
        <fullName evidence="11">Pleckstrin homology and SEC7 domain-containing protein 4</fullName>
    </alternativeName>
</protein>
<proteinExistence type="predicted"/>
<dbReference type="PROSITE" id="PS50106">
    <property type="entry name" value="PDZ"/>
    <property type="match status" value="1"/>
</dbReference>
<evidence type="ECO:0000256" key="1">
    <source>
        <dbReference type="ARBA" id="ARBA00004236"/>
    </source>
</evidence>
<dbReference type="SUPFAM" id="SSF50156">
    <property type="entry name" value="PDZ domain-like"/>
    <property type="match status" value="1"/>
</dbReference>
<evidence type="ECO:0000259" key="15">
    <source>
        <dbReference type="PROSITE" id="PS50190"/>
    </source>
</evidence>
<dbReference type="RefSeq" id="XP_015606348.1">
    <property type="nucleotide sequence ID" value="XM_015750862.2"/>
</dbReference>
<dbReference type="InterPro" id="IPR001478">
    <property type="entry name" value="PDZ"/>
</dbReference>
<dbReference type="Gene3D" id="1.10.1000.11">
    <property type="entry name" value="Arf Nucleotide-binding Site Opener,domain 2"/>
    <property type="match status" value="1"/>
</dbReference>
<comment type="function">
    <text evidence="8">Guanine nucleotide exchange factor for ARF6 and ARL14/ARF7. Through ARL14 activation, controls the movement of MHC class II-containing vesicles along the actin cytoskeleton in dendritic cells. Involved in membrane recycling. Interacts with several phosphatidylinositol phosphate species, including phosphatidylinositol 3,4-bisphosphate, phosphatidylinositol 3,5-bisphosphate and phosphatidylinositol 4,5-bisphosphate.</text>
</comment>
<feature type="compositionally biased region" description="Polar residues" evidence="12">
    <location>
        <begin position="109"/>
        <end position="119"/>
    </location>
</feature>
<dbReference type="PROSITE" id="PS50003">
    <property type="entry name" value="PH_DOMAIN"/>
    <property type="match status" value="1"/>
</dbReference>
<dbReference type="PANTHER" id="PTHR10663">
    <property type="entry name" value="GUANYL-NUCLEOTIDE EXCHANGE FACTOR"/>
    <property type="match status" value="1"/>
</dbReference>
<dbReference type="SMART" id="SM00228">
    <property type="entry name" value="PDZ"/>
    <property type="match status" value="1"/>
</dbReference>
<dbReference type="GeneID" id="107273039"/>
<keyword evidence="7" id="KW-0966">Cell projection</keyword>
<reference evidence="17" key="1">
    <citation type="submission" date="2025-08" db="UniProtKB">
        <authorList>
            <consortium name="RefSeq"/>
        </authorList>
    </citation>
    <scope>IDENTIFICATION</scope>
</reference>
<gene>
    <name evidence="17" type="primary">LOC107273039</name>
</gene>
<dbReference type="FunFam" id="2.30.29.30:FF:000267">
    <property type="entry name" value="PH and SEC7 domain-containing protein 4"/>
    <property type="match status" value="1"/>
</dbReference>
<dbReference type="GO" id="GO:0005886">
    <property type="term" value="C:plasma membrane"/>
    <property type="evidence" value="ECO:0007669"/>
    <property type="project" value="UniProtKB-SubCell"/>
</dbReference>
<dbReference type="InterPro" id="IPR001849">
    <property type="entry name" value="PH_domain"/>
</dbReference>
<dbReference type="GO" id="GO:0042995">
    <property type="term" value="C:cell projection"/>
    <property type="evidence" value="ECO:0007669"/>
    <property type="project" value="UniProtKB-SubCell"/>
</dbReference>
<evidence type="ECO:0000256" key="8">
    <source>
        <dbReference type="ARBA" id="ARBA00059899"/>
    </source>
</evidence>
<organism evidence="16 17">
    <name type="scientific">Cephus cinctus</name>
    <name type="common">Wheat stem sawfly</name>
    <dbReference type="NCBI Taxonomy" id="211228"/>
    <lineage>
        <taxon>Eukaryota</taxon>
        <taxon>Metazoa</taxon>
        <taxon>Ecdysozoa</taxon>
        <taxon>Arthropoda</taxon>
        <taxon>Hexapoda</taxon>
        <taxon>Insecta</taxon>
        <taxon>Pterygota</taxon>
        <taxon>Neoptera</taxon>
        <taxon>Endopterygota</taxon>
        <taxon>Hymenoptera</taxon>
        <taxon>Cephoidea</taxon>
        <taxon>Cephidae</taxon>
        <taxon>Cephus</taxon>
    </lineage>
</organism>
<dbReference type="SUPFAM" id="SSF48425">
    <property type="entry name" value="Sec7 domain"/>
    <property type="match status" value="1"/>
</dbReference>
<evidence type="ECO:0000256" key="7">
    <source>
        <dbReference type="ARBA" id="ARBA00023273"/>
    </source>
</evidence>
<dbReference type="GO" id="GO:0005543">
    <property type="term" value="F:phospholipid binding"/>
    <property type="evidence" value="ECO:0007669"/>
    <property type="project" value="InterPro"/>
</dbReference>
<evidence type="ECO:0000313" key="17">
    <source>
        <dbReference type="RefSeq" id="XP_015606348.1"/>
    </source>
</evidence>
<feature type="domain" description="SEC7" evidence="15">
    <location>
        <begin position="400"/>
        <end position="602"/>
    </location>
</feature>
<dbReference type="Pfam" id="PF01369">
    <property type="entry name" value="Sec7"/>
    <property type="match status" value="1"/>
</dbReference>
<dbReference type="InterPro" id="IPR023394">
    <property type="entry name" value="Sec7_C_sf"/>
</dbReference>
<keyword evidence="3" id="KW-1003">Cell membrane</keyword>
<dbReference type="InterPro" id="IPR041681">
    <property type="entry name" value="PH_9"/>
</dbReference>
<sequence>MAEELLVTLNRSDSSSFGFSLLGTAGPPHVIYDIVENSPAAESGKVEAGDVILRVNEVDVNRFSTKEVLKCLRLSSDPVTLKLRRDPAIKARVRRFLSPGQESEDLEVTNASRTTSSEGNPRERSSGSCEEKEKRKSASPDLAVGSPQGPTGASQYATRSNGSYSDASGSSELEALLPQVDSFKEEERAQWEPLSGDKFSRQKNTPRFEAYMMTGDLMLNLSRTQQSTGLLPKYQKKVDSLRFPLPVATGAPLGPSGDGSSTAGFHPTNGDLSQSEAISNMSSPDYNDEETMDILSARDIMMVSDPSDSDSTILASEPPQRRLKSSGYGASQDSSEHRIVIQVKGPDKDTTTRNTTSPRQPRRRGNAGTTELLPPPQSTQRSASNMNSGNVTPEFVGYQELKESEDEREIPNLGACDDQKPSGTSPPQSADEESDIESLHSFHYSPKAVDLPSAVRLAKRLYSLDGFKKSDVSRHLSKNNDFSRAVAEEYLRYFNFERDTLDVALRKFLAQFSLTGETQERERVLVHFSKRYLDCNPGTFNSQDAVHTLTCAIMLLNTDLHGQNIGRKMSCSEFIENLSELNDGDNFPREVLKQLYNAIKSFPLEWALDDEGDETASQVMQQGDGPALSGTGNPFLDVPNVIGATEFKKGYVMRKCCYDANGKKTPFGKRGWKMYYCTLRELVLYLHKDEHGFRSDSLHNAIRIHHALATKAADYTKKQHVFRLQTADQAEYLFQTSDSKELQSWIDTINFVCASFSCQPLAGAVGSQRKFQRPLLPCSHTKLPPREQLRDHEERVSRLEAELDEHRRHPPERGAKALTVQNYKEKDAYLHYELKRYKTYAYLLRSRLAFTEVEPSLVESSIGEVDEGGGALLNPEVALVPPPVPDRPATNRYSYRAAIYNRNLLNGQDYGGDIG</sequence>
<dbReference type="InterPro" id="IPR035999">
    <property type="entry name" value="Sec7_dom_sf"/>
</dbReference>
<feature type="compositionally biased region" description="Basic and acidic residues" evidence="12">
    <location>
        <begin position="120"/>
        <end position="138"/>
    </location>
</feature>
<keyword evidence="4" id="KW-0344">Guanine-nucleotide releasing factor</keyword>
<dbReference type="SMART" id="SM00222">
    <property type="entry name" value="Sec7"/>
    <property type="match status" value="1"/>
</dbReference>
<dbReference type="Gene3D" id="2.30.42.10">
    <property type="match status" value="1"/>
</dbReference>
<evidence type="ECO:0000256" key="4">
    <source>
        <dbReference type="ARBA" id="ARBA00022658"/>
    </source>
</evidence>
<dbReference type="SUPFAM" id="SSF50729">
    <property type="entry name" value="PH domain-like"/>
    <property type="match status" value="1"/>
</dbReference>
<dbReference type="InterPro" id="IPR011993">
    <property type="entry name" value="PH-like_dom_sf"/>
</dbReference>
<feature type="domain" description="PH" evidence="13">
    <location>
        <begin position="645"/>
        <end position="754"/>
    </location>
</feature>
<feature type="region of interest" description="Disordered" evidence="12">
    <location>
        <begin position="184"/>
        <end position="203"/>
    </location>
</feature>
<evidence type="ECO:0000256" key="10">
    <source>
        <dbReference type="ARBA" id="ARBA00076132"/>
    </source>
</evidence>
<dbReference type="InterPro" id="IPR000904">
    <property type="entry name" value="Sec7_dom"/>
</dbReference>
<name>A0AAJ7CCG3_CEPCN</name>
<dbReference type="CDD" id="cd00136">
    <property type="entry name" value="PDZ_canonical"/>
    <property type="match status" value="1"/>
</dbReference>
<evidence type="ECO:0000313" key="16">
    <source>
        <dbReference type="Proteomes" id="UP000694920"/>
    </source>
</evidence>
<feature type="compositionally biased region" description="Polar residues" evidence="12">
    <location>
        <begin position="378"/>
        <end position="391"/>
    </location>
</feature>
<dbReference type="GO" id="GO:0032012">
    <property type="term" value="P:regulation of ARF protein signal transduction"/>
    <property type="evidence" value="ECO:0007669"/>
    <property type="project" value="InterPro"/>
</dbReference>
<feature type="compositionally biased region" description="Basic and acidic residues" evidence="12">
    <location>
        <begin position="334"/>
        <end position="351"/>
    </location>
</feature>
<feature type="region of interest" description="Disordered" evidence="12">
    <location>
        <begin position="249"/>
        <end position="437"/>
    </location>
</feature>
<dbReference type="Proteomes" id="UP000694920">
    <property type="component" value="Unplaced"/>
</dbReference>
<keyword evidence="16" id="KW-1185">Reference proteome</keyword>
<feature type="region of interest" description="Disordered" evidence="12">
    <location>
        <begin position="94"/>
        <end position="170"/>
    </location>
</feature>
<evidence type="ECO:0000256" key="9">
    <source>
        <dbReference type="ARBA" id="ARBA00074922"/>
    </source>
</evidence>
<keyword evidence="5" id="KW-0446">Lipid-binding</keyword>
<dbReference type="SMART" id="SM00233">
    <property type="entry name" value="PH"/>
    <property type="match status" value="1"/>
</dbReference>
<evidence type="ECO:0000256" key="6">
    <source>
        <dbReference type="ARBA" id="ARBA00023136"/>
    </source>
</evidence>
<dbReference type="Pfam" id="PF00595">
    <property type="entry name" value="PDZ"/>
    <property type="match status" value="1"/>
</dbReference>
<dbReference type="CTD" id="42665"/>
<dbReference type="CDD" id="cd13295">
    <property type="entry name" value="PH_EFA6"/>
    <property type="match status" value="1"/>
</dbReference>
<evidence type="ECO:0000256" key="12">
    <source>
        <dbReference type="SAM" id="MobiDB-lite"/>
    </source>
</evidence>
<evidence type="ECO:0000256" key="2">
    <source>
        <dbReference type="ARBA" id="ARBA00004316"/>
    </source>
</evidence>
<evidence type="ECO:0000259" key="14">
    <source>
        <dbReference type="PROSITE" id="PS50106"/>
    </source>
</evidence>
<keyword evidence="6" id="KW-0472">Membrane</keyword>
<evidence type="ECO:0000259" key="13">
    <source>
        <dbReference type="PROSITE" id="PS50003"/>
    </source>
</evidence>
<evidence type="ECO:0000256" key="5">
    <source>
        <dbReference type="ARBA" id="ARBA00023121"/>
    </source>
</evidence>
<dbReference type="PRINTS" id="PR00683">
    <property type="entry name" value="SPECTRINPH"/>
</dbReference>
<accession>A0AAJ7CCG3</accession>
<feature type="compositionally biased region" description="Low complexity" evidence="12">
    <location>
        <begin position="160"/>
        <end position="170"/>
    </location>
</feature>
<feature type="compositionally biased region" description="Polar residues" evidence="12">
    <location>
        <begin position="148"/>
        <end position="159"/>
    </location>
</feature>
<dbReference type="GO" id="GO:0005085">
    <property type="term" value="F:guanyl-nucleotide exchange factor activity"/>
    <property type="evidence" value="ECO:0007669"/>
    <property type="project" value="UniProtKB-KW"/>
</dbReference>
<dbReference type="InterPro" id="IPR036034">
    <property type="entry name" value="PDZ_sf"/>
</dbReference>
<dbReference type="AlphaFoldDB" id="A0AAJ7CCG3"/>
<dbReference type="Gene3D" id="2.30.29.30">
    <property type="entry name" value="Pleckstrin-homology domain (PH domain)/Phosphotyrosine-binding domain (PTB)"/>
    <property type="match status" value="1"/>
</dbReference>
<dbReference type="InterPro" id="IPR001605">
    <property type="entry name" value="PH_dom-spectrin-type"/>
</dbReference>
<evidence type="ECO:0000256" key="11">
    <source>
        <dbReference type="ARBA" id="ARBA00081986"/>
    </source>
</evidence>
<feature type="compositionally biased region" description="Polar residues" evidence="12">
    <location>
        <begin position="270"/>
        <end position="285"/>
    </location>
</feature>
<dbReference type="Pfam" id="PF15410">
    <property type="entry name" value="PH_9"/>
    <property type="match status" value="1"/>
</dbReference>
<comment type="subcellular location">
    <subcellularLocation>
        <location evidence="1">Cell membrane</location>
    </subcellularLocation>
    <subcellularLocation>
        <location evidence="2">Cell projection</location>
    </subcellularLocation>
</comment>
<feature type="domain" description="PDZ" evidence="14">
    <location>
        <begin position="6"/>
        <end position="87"/>
    </location>
</feature>
<dbReference type="PANTHER" id="PTHR10663:SF376">
    <property type="entry name" value="PH AND SEC7 DOMAIN-CONTAINING PROTEIN"/>
    <property type="match status" value="1"/>
</dbReference>
<dbReference type="CDD" id="cd00171">
    <property type="entry name" value="Sec7"/>
    <property type="match status" value="1"/>
</dbReference>
<dbReference type="FunFam" id="1.10.1000.11:FF:000004">
    <property type="entry name" value="PH and SEC7 domain-containing protein 2"/>
    <property type="match status" value="1"/>
</dbReference>
<dbReference type="PROSITE" id="PS50190">
    <property type="entry name" value="SEC7"/>
    <property type="match status" value="1"/>
</dbReference>
<evidence type="ECO:0000256" key="3">
    <source>
        <dbReference type="ARBA" id="ARBA00022475"/>
    </source>
</evidence>